<proteinExistence type="predicted"/>
<accession>A0A7Y4B6B5</accession>
<name>A0A7Y4B6B5_VIBAL</name>
<dbReference type="Proteomes" id="UP000532247">
    <property type="component" value="Unassembled WGS sequence"/>
</dbReference>
<dbReference type="AlphaFoldDB" id="A0A7Y4B6B5"/>
<evidence type="ECO:0000313" key="1">
    <source>
        <dbReference type="EMBL" id="NOI11259.1"/>
    </source>
</evidence>
<dbReference type="EMBL" id="VTYF01000015">
    <property type="protein sequence ID" value="NOI11259.1"/>
    <property type="molecule type" value="Genomic_DNA"/>
</dbReference>
<comment type="caution">
    <text evidence="1">The sequence shown here is derived from an EMBL/GenBank/DDBJ whole genome shotgun (WGS) entry which is preliminary data.</text>
</comment>
<sequence length="232" mass="25455">MMEVKTKKLIGLGAAIVLLVGVLLSGEDVDKIVEQERAKAAASNTPKHSALVNSGQCEDIIRMVAPDANELLYATRLLEGAADKSYAAANIKLQKQRDLAITQSEIWKFKAEEAKSREEHAKAIRNLRLLESNSGALQIESATTVNNDATATSDESMTEDGLINGGDYSLKLRLRGVNEDRSMLFSKGDQWFRNVRVGQFIDNVEITAYDPKLECVSLAVDGKELLQKLCTN</sequence>
<gene>
    <name evidence="1" type="ORF">F0254_20700</name>
</gene>
<organism evidence="1 2">
    <name type="scientific">Vibrio alginolyticus</name>
    <dbReference type="NCBI Taxonomy" id="663"/>
    <lineage>
        <taxon>Bacteria</taxon>
        <taxon>Pseudomonadati</taxon>
        <taxon>Pseudomonadota</taxon>
        <taxon>Gammaproteobacteria</taxon>
        <taxon>Vibrionales</taxon>
        <taxon>Vibrionaceae</taxon>
        <taxon>Vibrio</taxon>
    </lineage>
</organism>
<evidence type="ECO:0000313" key="2">
    <source>
        <dbReference type="Proteomes" id="UP000532247"/>
    </source>
</evidence>
<reference evidence="1 2" key="1">
    <citation type="submission" date="2019-09" db="EMBL/GenBank/DDBJ databases">
        <title>Draft genome sequencing and comparative genomics of hatchery-associated Vibrios.</title>
        <authorList>
            <person name="Kehlet-Delgado H."/>
            <person name="Mueller R.S."/>
        </authorList>
    </citation>
    <scope>NUCLEOTIDE SEQUENCE [LARGE SCALE GENOMIC DNA]</scope>
    <source>
        <strain evidence="1 2">081416A</strain>
    </source>
</reference>
<protein>
    <submittedName>
        <fullName evidence="1">Uncharacterized protein</fullName>
    </submittedName>
</protein>
<dbReference type="RefSeq" id="WP_127463305.1">
    <property type="nucleotide sequence ID" value="NZ_VTYF01000015.1"/>
</dbReference>